<dbReference type="FunFam" id="2.160.20.10:FF:000014">
    <property type="entry name" value="Pectinesterase"/>
    <property type="match status" value="1"/>
</dbReference>
<dbReference type="PANTHER" id="PTHR31321:SF127">
    <property type="entry name" value="PECTINESTERASE"/>
    <property type="match status" value="1"/>
</dbReference>
<evidence type="ECO:0000256" key="8">
    <source>
        <dbReference type="ARBA" id="ARBA00023085"/>
    </source>
</evidence>
<evidence type="ECO:0000256" key="4">
    <source>
        <dbReference type="ARBA" id="ARBA00013229"/>
    </source>
</evidence>
<evidence type="ECO:0000256" key="2">
    <source>
        <dbReference type="ARBA" id="ARBA00005184"/>
    </source>
</evidence>
<gene>
    <name evidence="12" type="ORF">GQ607_016801</name>
</gene>
<feature type="chain" id="PRO_5034003347" description="pectinesterase" evidence="10">
    <location>
        <begin position="17"/>
        <end position="330"/>
    </location>
</feature>
<feature type="domain" description="Pectinesterase catalytic" evidence="11">
    <location>
        <begin position="33"/>
        <end position="298"/>
    </location>
</feature>
<dbReference type="GO" id="GO:0005576">
    <property type="term" value="C:extracellular region"/>
    <property type="evidence" value="ECO:0007669"/>
    <property type="project" value="UniProtKB-SubCell"/>
</dbReference>
<dbReference type="GO" id="GO:0030599">
    <property type="term" value="F:pectinesterase activity"/>
    <property type="evidence" value="ECO:0007669"/>
    <property type="project" value="UniProtKB-EC"/>
</dbReference>
<evidence type="ECO:0000256" key="6">
    <source>
        <dbReference type="ARBA" id="ARBA00022729"/>
    </source>
</evidence>
<dbReference type="AlphaFoldDB" id="A0A8H3W0E0"/>
<comment type="catalytic activity">
    <reaction evidence="9">
        <text>[(1-&gt;4)-alpha-D-galacturonosyl methyl ester](n) + n H2O = [(1-&gt;4)-alpha-D-galacturonosyl](n) + n methanol + n H(+)</text>
        <dbReference type="Rhea" id="RHEA:22380"/>
        <dbReference type="Rhea" id="RHEA-COMP:14570"/>
        <dbReference type="Rhea" id="RHEA-COMP:14573"/>
        <dbReference type="ChEBI" id="CHEBI:15377"/>
        <dbReference type="ChEBI" id="CHEBI:15378"/>
        <dbReference type="ChEBI" id="CHEBI:17790"/>
        <dbReference type="ChEBI" id="CHEBI:140522"/>
        <dbReference type="ChEBI" id="CHEBI:140523"/>
        <dbReference type="EC" id="3.1.1.11"/>
    </reaction>
</comment>
<dbReference type="EMBL" id="WOWK01000177">
    <property type="protein sequence ID" value="KAF0315978.1"/>
    <property type="molecule type" value="Genomic_DNA"/>
</dbReference>
<feature type="signal peptide" evidence="10">
    <location>
        <begin position="1"/>
        <end position="16"/>
    </location>
</feature>
<evidence type="ECO:0000256" key="10">
    <source>
        <dbReference type="SAM" id="SignalP"/>
    </source>
</evidence>
<dbReference type="OrthoDB" id="2019149at2759"/>
<dbReference type="InterPro" id="IPR012334">
    <property type="entry name" value="Pectin_lyas_fold"/>
</dbReference>
<dbReference type="Proteomes" id="UP000434172">
    <property type="component" value="Unassembled WGS sequence"/>
</dbReference>
<dbReference type="PANTHER" id="PTHR31321">
    <property type="entry name" value="ACYL-COA THIOESTER HYDROLASE YBHC-RELATED"/>
    <property type="match status" value="1"/>
</dbReference>
<evidence type="ECO:0000256" key="7">
    <source>
        <dbReference type="ARBA" id="ARBA00022801"/>
    </source>
</evidence>
<dbReference type="EC" id="3.1.1.11" evidence="4"/>
<organism evidence="12 13">
    <name type="scientific">Colletotrichum asianum</name>
    <dbReference type="NCBI Taxonomy" id="702518"/>
    <lineage>
        <taxon>Eukaryota</taxon>
        <taxon>Fungi</taxon>
        <taxon>Dikarya</taxon>
        <taxon>Ascomycota</taxon>
        <taxon>Pezizomycotina</taxon>
        <taxon>Sordariomycetes</taxon>
        <taxon>Hypocreomycetidae</taxon>
        <taxon>Glomerellales</taxon>
        <taxon>Glomerellaceae</taxon>
        <taxon>Colletotrichum</taxon>
        <taxon>Colletotrichum gloeosporioides species complex</taxon>
    </lineage>
</organism>
<name>A0A8H3W0E0_9PEZI</name>
<evidence type="ECO:0000313" key="13">
    <source>
        <dbReference type="Proteomes" id="UP000434172"/>
    </source>
</evidence>
<reference evidence="12 13" key="1">
    <citation type="submission" date="2019-12" db="EMBL/GenBank/DDBJ databases">
        <title>A genome sequence resource for the geographically widespread anthracnose pathogen Colletotrichum asianum.</title>
        <authorList>
            <person name="Meng Y."/>
        </authorList>
    </citation>
    <scope>NUCLEOTIDE SEQUENCE [LARGE SCALE GENOMIC DNA]</scope>
    <source>
        <strain evidence="12 13">ICMP 18580</strain>
    </source>
</reference>
<dbReference type="Gene3D" id="2.160.20.10">
    <property type="entry name" value="Single-stranded right-handed beta-helix, Pectin lyase-like"/>
    <property type="match status" value="1"/>
</dbReference>
<accession>A0A8H3W0E0</accession>
<protein>
    <recommendedName>
        <fullName evidence="4">pectinesterase</fullName>
        <ecNumber evidence="4">3.1.1.11</ecNumber>
    </recommendedName>
</protein>
<keyword evidence="7" id="KW-0378">Hydrolase</keyword>
<comment type="caution">
    <text evidence="12">The sequence shown here is derived from an EMBL/GenBank/DDBJ whole genome shotgun (WGS) entry which is preliminary data.</text>
</comment>
<dbReference type="GO" id="GO:0045490">
    <property type="term" value="P:pectin catabolic process"/>
    <property type="evidence" value="ECO:0007669"/>
    <property type="project" value="UniProtKB-UniPathway"/>
</dbReference>
<comment type="subcellular location">
    <subcellularLocation>
        <location evidence="1">Secreted</location>
    </subcellularLocation>
</comment>
<evidence type="ECO:0000256" key="5">
    <source>
        <dbReference type="ARBA" id="ARBA00022525"/>
    </source>
</evidence>
<evidence type="ECO:0000256" key="1">
    <source>
        <dbReference type="ARBA" id="ARBA00004613"/>
    </source>
</evidence>
<evidence type="ECO:0000313" key="12">
    <source>
        <dbReference type="EMBL" id="KAF0315978.1"/>
    </source>
</evidence>
<keyword evidence="8" id="KW-0063">Aspartyl esterase</keyword>
<evidence type="ECO:0000256" key="9">
    <source>
        <dbReference type="ARBA" id="ARBA00047928"/>
    </source>
</evidence>
<dbReference type="Pfam" id="PF01095">
    <property type="entry name" value="Pectinesterase"/>
    <property type="match status" value="1"/>
</dbReference>
<proteinExistence type="inferred from homology"/>
<dbReference type="SUPFAM" id="SSF51126">
    <property type="entry name" value="Pectin lyase-like"/>
    <property type="match status" value="1"/>
</dbReference>
<comment type="pathway">
    <text evidence="2">Glycan metabolism; pectin degradation; 2-dehydro-3-deoxy-D-gluconate from pectin: step 1/5.</text>
</comment>
<dbReference type="InterPro" id="IPR011050">
    <property type="entry name" value="Pectin_lyase_fold/virulence"/>
</dbReference>
<evidence type="ECO:0000259" key="11">
    <source>
        <dbReference type="Pfam" id="PF01095"/>
    </source>
</evidence>
<dbReference type="InterPro" id="IPR000070">
    <property type="entry name" value="Pectinesterase_cat"/>
</dbReference>
<sequence length="330" mass="34891">MKSFFTVLTFVTAALAASRTSAPSGCIVVKKSPSSGQFSTIQKAVDSLSTTSSSKQCIFIDQGTYSEQVLVPARTAQLSIYGYTADTSSYSGNKVTITAKKSQADGLTDDETGTLRVKAKNFKLYNVNVINAYGQGSQAIALSSYADSGFYGCQFTGFQDTILTQQGNQLYSKCLIQGATDVIFGQKSMAWFEKCDLRAVSAKLGYFTANGAASSSAKSEYVFNSCTVAAASGATVPDGAFYLGRPWGAYAQVVYQKTTMTGIINSKGWSVWSTSDARTGNVLFGEYSDTGIGSQGSRATFSKKLSSAVAISSILGSSYASAGYYDASYM</sequence>
<comment type="similarity">
    <text evidence="3">Belongs to the pectinesterase family.</text>
</comment>
<evidence type="ECO:0000256" key="3">
    <source>
        <dbReference type="ARBA" id="ARBA00008891"/>
    </source>
</evidence>
<dbReference type="UniPathway" id="UPA00545">
    <property type="reaction ID" value="UER00823"/>
</dbReference>
<keyword evidence="5" id="KW-0964">Secreted</keyword>
<keyword evidence="13" id="KW-1185">Reference proteome</keyword>
<keyword evidence="6 10" id="KW-0732">Signal</keyword>
<dbReference type="GO" id="GO:0042545">
    <property type="term" value="P:cell wall modification"/>
    <property type="evidence" value="ECO:0007669"/>
    <property type="project" value="InterPro"/>
</dbReference>